<dbReference type="Proteomes" id="UP000642748">
    <property type="component" value="Unassembled WGS sequence"/>
</dbReference>
<dbReference type="Pfam" id="PF14525">
    <property type="entry name" value="AraC_binding_2"/>
    <property type="match status" value="1"/>
</dbReference>
<comment type="caution">
    <text evidence="6">The sequence shown here is derived from an EMBL/GenBank/DDBJ whole genome shotgun (WGS) entry which is preliminary data.</text>
</comment>
<feature type="domain" description="HTH araC/xylS-type" evidence="5">
    <location>
        <begin position="220"/>
        <end position="321"/>
    </location>
</feature>
<accession>A0A8J3QVJ9</accession>
<dbReference type="GO" id="GO:0043565">
    <property type="term" value="F:sequence-specific DNA binding"/>
    <property type="evidence" value="ECO:0007669"/>
    <property type="project" value="InterPro"/>
</dbReference>
<evidence type="ECO:0000313" key="6">
    <source>
        <dbReference type="EMBL" id="GIH16892.1"/>
    </source>
</evidence>
<name>A0A8J3QVJ9_9ACTN</name>
<dbReference type="Pfam" id="PF12833">
    <property type="entry name" value="HTH_18"/>
    <property type="match status" value="1"/>
</dbReference>
<dbReference type="SUPFAM" id="SSF46689">
    <property type="entry name" value="Homeodomain-like"/>
    <property type="match status" value="1"/>
</dbReference>
<feature type="region of interest" description="Disordered" evidence="4">
    <location>
        <begin position="322"/>
        <end position="350"/>
    </location>
</feature>
<gene>
    <name evidence="6" type="ORF">Raf01_50640</name>
</gene>
<reference evidence="6" key="1">
    <citation type="submission" date="2021-01" db="EMBL/GenBank/DDBJ databases">
        <title>Whole genome shotgun sequence of Rugosimonospora africana NBRC 104875.</title>
        <authorList>
            <person name="Komaki H."/>
            <person name="Tamura T."/>
        </authorList>
    </citation>
    <scope>NUCLEOTIDE SEQUENCE</scope>
    <source>
        <strain evidence="6">NBRC 104875</strain>
    </source>
</reference>
<keyword evidence="2" id="KW-0238">DNA-binding</keyword>
<dbReference type="PANTHER" id="PTHR46796:SF6">
    <property type="entry name" value="ARAC SUBFAMILY"/>
    <property type="match status" value="1"/>
</dbReference>
<protein>
    <submittedName>
        <fullName evidence="6">AraC family transcriptional regulator</fullName>
    </submittedName>
</protein>
<evidence type="ECO:0000256" key="4">
    <source>
        <dbReference type="SAM" id="MobiDB-lite"/>
    </source>
</evidence>
<dbReference type="GO" id="GO:0003700">
    <property type="term" value="F:DNA-binding transcription factor activity"/>
    <property type="evidence" value="ECO:0007669"/>
    <property type="project" value="InterPro"/>
</dbReference>
<evidence type="ECO:0000259" key="5">
    <source>
        <dbReference type="PROSITE" id="PS01124"/>
    </source>
</evidence>
<keyword evidence="7" id="KW-1185">Reference proteome</keyword>
<keyword evidence="3" id="KW-0804">Transcription</keyword>
<dbReference type="InterPro" id="IPR050204">
    <property type="entry name" value="AraC_XylS_family_regulators"/>
</dbReference>
<sequence>MADAVVGSDLLPAERFERLRDESLRAREPIDFRFFGACDLAVRVDLIDFGPVTMTSLTTAGRFAMDVARTSALIRQSDPEAYRLLLNLGGRTALSQDRQDIILGPGEMAFYDTSRPHHGWRRVDGGAGRLLMLSVPRSVLATRADAVRSLTATRLPSSSGIGRLATLMLRQIVDDSDAFPASEAARLSATVVNLIDALLGHALNVPDGVPPDVGRQILLTRVQAFIDRHLEDARLTPAMVAAAHHIAPRTLDRLFSAQGLTVAGWIRHRRLERCRQDLVDPAQAHVPIYAIAMRFGFADGPHLTRTFTAAYGMPPRAYRREWQQSETGADVQARGGHRHGLKSGHQDTGI</sequence>
<evidence type="ECO:0000256" key="2">
    <source>
        <dbReference type="ARBA" id="ARBA00023125"/>
    </source>
</evidence>
<dbReference type="PANTHER" id="PTHR46796">
    <property type="entry name" value="HTH-TYPE TRANSCRIPTIONAL ACTIVATOR RHAS-RELATED"/>
    <property type="match status" value="1"/>
</dbReference>
<dbReference type="Gene3D" id="1.10.10.60">
    <property type="entry name" value="Homeodomain-like"/>
    <property type="match status" value="1"/>
</dbReference>
<dbReference type="InterPro" id="IPR018060">
    <property type="entry name" value="HTH_AraC"/>
</dbReference>
<evidence type="ECO:0000313" key="7">
    <source>
        <dbReference type="Proteomes" id="UP000642748"/>
    </source>
</evidence>
<dbReference type="AlphaFoldDB" id="A0A8J3QVJ9"/>
<proteinExistence type="predicted"/>
<evidence type="ECO:0000256" key="3">
    <source>
        <dbReference type="ARBA" id="ARBA00023163"/>
    </source>
</evidence>
<dbReference type="PROSITE" id="PS01124">
    <property type="entry name" value="HTH_ARAC_FAMILY_2"/>
    <property type="match status" value="1"/>
</dbReference>
<dbReference type="InterPro" id="IPR009057">
    <property type="entry name" value="Homeodomain-like_sf"/>
</dbReference>
<dbReference type="EMBL" id="BONZ01000048">
    <property type="protein sequence ID" value="GIH16892.1"/>
    <property type="molecule type" value="Genomic_DNA"/>
</dbReference>
<keyword evidence="1" id="KW-0805">Transcription regulation</keyword>
<evidence type="ECO:0000256" key="1">
    <source>
        <dbReference type="ARBA" id="ARBA00023015"/>
    </source>
</evidence>
<dbReference type="InterPro" id="IPR035418">
    <property type="entry name" value="AraC-bd_2"/>
</dbReference>
<organism evidence="6 7">
    <name type="scientific">Rugosimonospora africana</name>
    <dbReference type="NCBI Taxonomy" id="556532"/>
    <lineage>
        <taxon>Bacteria</taxon>
        <taxon>Bacillati</taxon>
        <taxon>Actinomycetota</taxon>
        <taxon>Actinomycetes</taxon>
        <taxon>Micromonosporales</taxon>
        <taxon>Micromonosporaceae</taxon>
        <taxon>Rugosimonospora</taxon>
    </lineage>
</organism>
<dbReference type="SMART" id="SM00342">
    <property type="entry name" value="HTH_ARAC"/>
    <property type="match status" value="1"/>
</dbReference>